<dbReference type="PRINTS" id="PR00469">
    <property type="entry name" value="PNDRDTASEII"/>
</dbReference>
<dbReference type="InterPro" id="IPR023753">
    <property type="entry name" value="FAD/NAD-binding_dom"/>
</dbReference>
<dbReference type="GO" id="GO:0051539">
    <property type="term" value="F:4 iron, 4 sulfur cluster binding"/>
    <property type="evidence" value="ECO:0007669"/>
    <property type="project" value="UniProtKB-UniRule"/>
</dbReference>
<gene>
    <name evidence="11" type="ordered locus">VMUT_0635</name>
</gene>
<dbReference type="GO" id="GO:0046872">
    <property type="term" value="F:metal ion binding"/>
    <property type="evidence" value="ECO:0007669"/>
    <property type="project" value="UniProtKB-KW"/>
</dbReference>
<protein>
    <recommendedName>
        <fullName evidence="9">CoB--CoM heterodisulfide reductase iron-sulfur subunit A</fullName>
        <ecNumber evidence="9">1.8.-.-</ecNumber>
    </recommendedName>
</protein>
<dbReference type="eggNOG" id="arCOG02236">
    <property type="taxonomic scope" value="Archaea"/>
</dbReference>
<dbReference type="PANTHER" id="PTHR43498">
    <property type="entry name" value="FERREDOXIN:COB-COM HETERODISULFIDE REDUCTASE SUBUNIT A"/>
    <property type="match status" value="1"/>
</dbReference>
<feature type="domain" description="4Fe-4S ferredoxin-type" evidence="10">
    <location>
        <begin position="950"/>
        <end position="979"/>
    </location>
</feature>
<name>F0QVJ3_VULM7</name>
<keyword evidence="12" id="KW-1185">Reference proteome</keyword>
<dbReference type="InterPro" id="IPR039650">
    <property type="entry name" value="HdrA-like"/>
</dbReference>
<keyword evidence="9" id="KW-0285">Flavoprotein</keyword>
<evidence type="ECO:0000256" key="1">
    <source>
        <dbReference type="ARBA" id="ARBA00001974"/>
    </source>
</evidence>
<comment type="cofactor">
    <cofactor evidence="1 9">
        <name>FAD</name>
        <dbReference type="ChEBI" id="CHEBI:57692"/>
    </cofactor>
</comment>
<dbReference type="InterPro" id="IPR017900">
    <property type="entry name" value="4Fe4S_Fe_S_CS"/>
</dbReference>
<keyword evidence="4 9" id="KW-0479">Metal-binding</keyword>
<dbReference type="EC" id="1.8.-.-" evidence="9"/>
<dbReference type="Pfam" id="PF12831">
    <property type="entry name" value="FAD_oxidored"/>
    <property type="match status" value="1"/>
</dbReference>
<dbReference type="AlphaFoldDB" id="F0QVJ3"/>
<dbReference type="eggNOG" id="arCOG02235">
    <property type="taxonomic scope" value="Archaea"/>
</dbReference>
<dbReference type="GO" id="GO:0016491">
    <property type="term" value="F:oxidoreductase activity"/>
    <property type="evidence" value="ECO:0007669"/>
    <property type="project" value="UniProtKB-UniRule"/>
</dbReference>
<dbReference type="PANTHER" id="PTHR43498:SF1">
    <property type="entry name" value="COB--COM HETERODISULFIDE REDUCTASE IRON-SULFUR SUBUNIT A"/>
    <property type="match status" value="1"/>
</dbReference>
<organism evidence="11 12">
    <name type="scientific">Vulcanisaeta moutnovskia (strain 768-28)</name>
    <dbReference type="NCBI Taxonomy" id="985053"/>
    <lineage>
        <taxon>Archaea</taxon>
        <taxon>Thermoproteota</taxon>
        <taxon>Thermoprotei</taxon>
        <taxon>Thermoproteales</taxon>
        <taxon>Thermoproteaceae</taxon>
        <taxon>Vulcanisaeta</taxon>
    </lineage>
</organism>
<evidence type="ECO:0000313" key="12">
    <source>
        <dbReference type="Proteomes" id="UP000007485"/>
    </source>
</evidence>
<comment type="similarity">
    <text evidence="2 9">Belongs to the HdrA family.</text>
</comment>
<proteinExistence type="inferred from homology"/>
<evidence type="ECO:0000313" key="11">
    <source>
        <dbReference type="EMBL" id="ADY00846.1"/>
    </source>
</evidence>
<accession>F0QVJ3</accession>
<dbReference type="Proteomes" id="UP000007485">
    <property type="component" value="Chromosome"/>
</dbReference>
<keyword evidence="3 9" id="KW-0004">4Fe-4S</keyword>
<keyword evidence="6 9" id="KW-0560">Oxidoreductase</keyword>
<dbReference type="SUPFAM" id="SSF54862">
    <property type="entry name" value="4Fe-4S ferredoxins"/>
    <property type="match status" value="1"/>
</dbReference>
<evidence type="ECO:0000256" key="9">
    <source>
        <dbReference type="RuleBase" id="RU366072"/>
    </source>
</evidence>
<keyword evidence="8 9" id="KW-0411">Iron-sulfur</keyword>
<evidence type="ECO:0000256" key="5">
    <source>
        <dbReference type="ARBA" id="ARBA00022827"/>
    </source>
</evidence>
<evidence type="ECO:0000256" key="4">
    <source>
        <dbReference type="ARBA" id="ARBA00022723"/>
    </source>
</evidence>
<evidence type="ECO:0000256" key="8">
    <source>
        <dbReference type="ARBA" id="ARBA00023014"/>
    </source>
</evidence>
<dbReference type="PROSITE" id="PS00198">
    <property type="entry name" value="4FE4S_FER_1"/>
    <property type="match status" value="3"/>
</dbReference>
<evidence type="ECO:0000259" key="10">
    <source>
        <dbReference type="PROSITE" id="PS51379"/>
    </source>
</evidence>
<dbReference type="InterPro" id="IPR036188">
    <property type="entry name" value="FAD/NAD-bd_sf"/>
</dbReference>
<feature type="domain" description="4Fe-4S ferredoxin-type" evidence="10">
    <location>
        <begin position="96"/>
        <end position="126"/>
    </location>
</feature>
<dbReference type="Gene3D" id="3.30.70.20">
    <property type="match status" value="2"/>
</dbReference>
<dbReference type="OrthoDB" id="32867at2157"/>
<comment type="subunit">
    <text evidence="9">The ferredoxin:CoB-CoM heterodisulfide reductase is composed of three subunits; HdrA, HdrB and HdrC.</text>
</comment>
<dbReference type="Gene3D" id="3.50.50.60">
    <property type="entry name" value="FAD/NAD(P)-binding domain"/>
    <property type="match status" value="4"/>
</dbReference>
<dbReference type="Pfam" id="PF00037">
    <property type="entry name" value="Fer4"/>
    <property type="match status" value="1"/>
</dbReference>
<evidence type="ECO:0000256" key="6">
    <source>
        <dbReference type="ARBA" id="ARBA00023002"/>
    </source>
</evidence>
<dbReference type="SMR" id="F0QVJ3"/>
<keyword evidence="5 9" id="KW-0274">FAD</keyword>
<dbReference type="Gene3D" id="3.40.50.720">
    <property type="entry name" value="NAD(P)-binding Rossmann-like Domain"/>
    <property type="match status" value="1"/>
</dbReference>
<dbReference type="Pfam" id="PF14697">
    <property type="entry name" value="Fer4_21"/>
    <property type="match status" value="1"/>
</dbReference>
<comment type="pathway">
    <text evidence="9">Cofactor metabolism; coenzyme M-coenzyme B heterodisulfide reduction; coenzyme B and coenzyme M from coenzyme M-coenzyme B heterodisulfide: step 1/1.</text>
</comment>
<dbReference type="STRING" id="985053.VMUT_0635"/>
<dbReference type="SUPFAM" id="SSF51905">
    <property type="entry name" value="FAD/NAD(P)-binding domain"/>
    <property type="match status" value="2"/>
</dbReference>
<dbReference type="KEGG" id="vmo:VMUT_0635"/>
<keyword evidence="7 9" id="KW-0408">Iron</keyword>
<dbReference type="InterPro" id="IPR003813">
    <property type="entry name" value="MvhD/FlpD"/>
</dbReference>
<dbReference type="InterPro" id="IPR017896">
    <property type="entry name" value="4Fe4S_Fe-S-bd"/>
</dbReference>
<dbReference type="Pfam" id="PF02662">
    <property type="entry name" value="FlpD"/>
    <property type="match status" value="1"/>
</dbReference>
<dbReference type="Pfam" id="PF07992">
    <property type="entry name" value="Pyr_redox_2"/>
    <property type="match status" value="1"/>
</dbReference>
<dbReference type="RefSeq" id="WP_013604009.1">
    <property type="nucleotide sequence ID" value="NC_015151.1"/>
</dbReference>
<sequence length="1137" mass="124397">MPTNRILILGGGIAGIEAALALANMGYRVTLVEKSPAIGGKMAMLDKTFPTLDCSICIEGPLISDVARHPYIELLSPAELLDLSGSPGDFKARILVKPRYVTDDCTKCGQCEDVCPVVVPSEFEAGIGARKAIYLPFPQAEPLPFPQAEPGIYMLDIDHCLNKPPNYFPCDRCAKACDRNAIIYTMMPKVIERDVAAVIVSTGFELERSDILGEYGYGKHMDVVTSLEFERLVNASGPSSGVVVKPSTGEEPENVLLVSCVGSRNNKYNDYCSGFCCTYLLKQGIYAKVLHGIKNVTIMYMNDVRTYGKGFESFFDRALKEGVNIVWGRPEIVGERNGKIIVRFEDTRNKKVTMKEYDMVVLAPSIKPVSDMNKLSKILSISLNRAGFVRAESTNPTLTTRPGIFVAGSVSKPRDISESVVTGLAAAIQAIRYAGPGMIEEEKYEETIEPYPIRVGVFVCHCGTNIAGVADVPALVEAAKQMPGVVHAEDLQFACAKSSLDRITEVIKEKKLNRVVIASCSPVTHLRFFQDSAKRAGLNPYLVEMTNIRNLDTWVHNDRKAATEKAKDMIRMAVAKTHHMVPLNTIKLPVIKRALVVGCGPAGLAAATGLAGAGIETILVEKADECGGMLRHLNRLEPEGIEARKLLDKMVEEAKEVGVKFMLGATIKDVSGFTGSFHVVLSNGAEFDVGAIVVTTGAKPYIPSEFNYGKDPRVLTTLDLENGKTVDGKNVAVINCVGSRTSGRGCSKYCCAVGLSKAIELRNQGKNVVLIYRDIMGVDPEVEDLYKKARDAGVLFIRIPRKAELTEAIKMDNDKLIVNDVELGDDVEVPFDNIVLNIGLVPSEDTDEVSKVLRLSKDQEGFLMEAHPKLGPVDTMTPGIFIAGAARGPKNVAETIAEGYAAASRALMMLAQGYVTKEPFIPKFDWSKCTKCGLCIKACPYGAIRGVPGKWIEHIPAACQGCGSCVAECPQDAITLEALSDDAIMAQIDAALAEEPEKKVVMFTCAYCSYWAADNAGIFKMQYPPYARIIRLQCSSRLSWKHVKHAFELGAAGVFVTGCRLGDCHYITANYNTVKRFENWKKRLKNIGVREERFQLRLFGAPDVVDLVETMKEAEKVVKTVTKEEIEQTKQRIKQLR</sequence>
<dbReference type="PROSITE" id="PS51379">
    <property type="entry name" value="4FE4S_FER_2"/>
    <property type="match status" value="3"/>
</dbReference>
<comment type="cofactor">
    <cofactor evidence="9">
        <name>[4Fe-4S] cluster</name>
        <dbReference type="ChEBI" id="CHEBI:49883"/>
    </cofactor>
</comment>
<evidence type="ECO:0000256" key="2">
    <source>
        <dbReference type="ARBA" id="ARBA00006561"/>
    </source>
</evidence>
<reference evidence="11 12" key="1">
    <citation type="journal article" date="2011" name="J. Bacteriol.">
        <title>Complete genome sequence of 'Vulcanisaeta moutnovskia' strain 768-28, a novel member of the hyperthermophilic crenarchaeal genus vulcanisaeta.</title>
        <authorList>
            <person name="Gumerov V.M."/>
            <person name="Mardanov A.V."/>
            <person name="Beletsky A.V."/>
            <person name="Prokofeva M.I."/>
            <person name="Bonch-Osmolovskaya E.A."/>
            <person name="Ravin N.V."/>
            <person name="Skryabin K.G."/>
        </authorList>
    </citation>
    <scope>NUCLEOTIDE SEQUENCE [LARGE SCALE GENOMIC DNA]</scope>
    <source>
        <strain evidence="11 12">768-28</strain>
    </source>
</reference>
<feature type="domain" description="4Fe-4S ferredoxin-type" evidence="10">
    <location>
        <begin position="920"/>
        <end position="949"/>
    </location>
</feature>
<evidence type="ECO:0000256" key="7">
    <source>
        <dbReference type="ARBA" id="ARBA00023004"/>
    </source>
</evidence>
<evidence type="ECO:0000256" key="3">
    <source>
        <dbReference type="ARBA" id="ARBA00022485"/>
    </source>
</evidence>
<dbReference type="GeneID" id="10288287"/>
<dbReference type="EMBL" id="CP002529">
    <property type="protein sequence ID" value="ADY00846.1"/>
    <property type="molecule type" value="Genomic_DNA"/>
</dbReference>
<dbReference type="HOGENOM" id="CLU_004231_2_0_2"/>
<comment type="function">
    <text evidence="9">Part of a complex that catalyzes the reversible reduction of CoM-S-S-CoB to the thiol-coenzymes H-S-CoM (coenzyme M) and H-S-CoB (coenzyme B).</text>
</comment>